<dbReference type="Proteomes" id="UP001436297">
    <property type="component" value="Chromosome"/>
</dbReference>
<feature type="transmembrane region" description="Helical" evidence="6">
    <location>
        <begin position="164"/>
        <end position="184"/>
    </location>
</feature>
<keyword evidence="2" id="KW-0813">Transport</keyword>
<reference evidence="8 9" key="1">
    <citation type="journal article" date="2024" name="Pathogens">
        <title>Staphylococcus hsinchuensis sp. nov., Isolated from Soymilk.</title>
        <authorList>
            <person name="Wang Y.T."/>
            <person name="Lin Y.C."/>
            <person name="Hsieh Y.H."/>
            <person name="Lin Y.T."/>
            <person name="Hamada M."/>
            <person name="Chen C.C."/>
            <person name="Liou J.S."/>
            <person name="Lee A.Y."/>
            <person name="Zhang W.L."/>
            <person name="Chen Y.T."/>
            <person name="Huang C.H."/>
        </authorList>
    </citation>
    <scope>NUCLEOTIDE SEQUENCE [LARGE SCALE GENOMIC DNA]</scope>
    <source>
        <strain evidence="8 9">H164</strain>
    </source>
</reference>
<dbReference type="PANTHER" id="PTHR23523">
    <property type="match status" value="1"/>
</dbReference>
<evidence type="ECO:0000256" key="3">
    <source>
        <dbReference type="ARBA" id="ARBA00022692"/>
    </source>
</evidence>
<evidence type="ECO:0000256" key="4">
    <source>
        <dbReference type="ARBA" id="ARBA00022989"/>
    </source>
</evidence>
<keyword evidence="9" id="KW-1185">Reference proteome</keyword>
<dbReference type="InterPro" id="IPR011701">
    <property type="entry name" value="MFS"/>
</dbReference>
<feature type="transmembrane region" description="Helical" evidence="6">
    <location>
        <begin position="205"/>
        <end position="225"/>
    </location>
</feature>
<feature type="transmembrane region" description="Helical" evidence="6">
    <location>
        <begin position="358"/>
        <end position="377"/>
    </location>
</feature>
<dbReference type="InterPro" id="IPR020846">
    <property type="entry name" value="MFS_dom"/>
</dbReference>
<dbReference type="SUPFAM" id="SSF103473">
    <property type="entry name" value="MFS general substrate transporter"/>
    <property type="match status" value="1"/>
</dbReference>
<keyword evidence="3 6" id="KW-0812">Transmembrane</keyword>
<dbReference type="EMBL" id="CP128355">
    <property type="protein sequence ID" value="XAF71404.1"/>
    <property type="molecule type" value="Genomic_DNA"/>
</dbReference>
<evidence type="ECO:0000256" key="5">
    <source>
        <dbReference type="ARBA" id="ARBA00023136"/>
    </source>
</evidence>
<feature type="transmembrane region" description="Helical" evidence="6">
    <location>
        <begin position="131"/>
        <end position="152"/>
    </location>
</feature>
<feature type="transmembrane region" description="Helical" evidence="6">
    <location>
        <begin position="330"/>
        <end position="352"/>
    </location>
</feature>
<keyword evidence="5 6" id="KW-0472">Membrane</keyword>
<feature type="transmembrane region" description="Helical" evidence="6">
    <location>
        <begin position="296"/>
        <end position="318"/>
    </location>
</feature>
<name>A0ABZ3EEV8_9STAP</name>
<feature type="transmembrane region" description="Helical" evidence="6">
    <location>
        <begin position="271"/>
        <end position="290"/>
    </location>
</feature>
<keyword evidence="4 6" id="KW-1133">Transmembrane helix</keyword>
<gene>
    <name evidence="8" type="ORF">QQM35_04740</name>
</gene>
<dbReference type="InterPro" id="IPR036259">
    <property type="entry name" value="MFS_trans_sf"/>
</dbReference>
<accession>A0ABZ3EEV8</accession>
<dbReference type="InterPro" id="IPR052524">
    <property type="entry name" value="MFS_Cyanate_Porter"/>
</dbReference>
<dbReference type="CDD" id="cd17339">
    <property type="entry name" value="MFS_NIMT_CynX_like"/>
    <property type="match status" value="1"/>
</dbReference>
<feature type="transmembrane region" description="Helical" evidence="6">
    <location>
        <begin position="98"/>
        <end position="119"/>
    </location>
</feature>
<dbReference type="Gene3D" id="1.20.1250.20">
    <property type="entry name" value="MFS general substrate transporter like domains"/>
    <property type="match status" value="2"/>
</dbReference>
<feature type="transmembrane region" description="Helical" evidence="6">
    <location>
        <begin position="245"/>
        <end position="264"/>
    </location>
</feature>
<dbReference type="RefSeq" id="WP_251518772.1">
    <property type="nucleotide sequence ID" value="NZ_CP128355.1"/>
</dbReference>
<organism evidence="8 9">
    <name type="scientific">Staphylococcus hsinchuensis</name>
    <dbReference type="NCBI Taxonomy" id="3051183"/>
    <lineage>
        <taxon>Bacteria</taxon>
        <taxon>Bacillati</taxon>
        <taxon>Bacillota</taxon>
        <taxon>Bacilli</taxon>
        <taxon>Bacillales</taxon>
        <taxon>Staphylococcaceae</taxon>
        <taxon>Staphylococcus</taxon>
    </lineage>
</organism>
<evidence type="ECO:0000313" key="8">
    <source>
        <dbReference type="EMBL" id="XAF71404.1"/>
    </source>
</evidence>
<evidence type="ECO:0000259" key="7">
    <source>
        <dbReference type="PROSITE" id="PS50850"/>
    </source>
</evidence>
<feature type="domain" description="Major facilitator superfamily (MFS) profile" evidence="7">
    <location>
        <begin position="8"/>
        <end position="383"/>
    </location>
</feature>
<evidence type="ECO:0000256" key="2">
    <source>
        <dbReference type="ARBA" id="ARBA00022448"/>
    </source>
</evidence>
<feature type="transmembrane region" description="Helical" evidence="6">
    <location>
        <begin position="43"/>
        <end position="67"/>
    </location>
</feature>
<dbReference type="PROSITE" id="PS50850">
    <property type="entry name" value="MFS"/>
    <property type="match status" value="1"/>
</dbReference>
<evidence type="ECO:0000313" key="9">
    <source>
        <dbReference type="Proteomes" id="UP001436297"/>
    </source>
</evidence>
<feature type="transmembrane region" description="Helical" evidence="6">
    <location>
        <begin position="74"/>
        <end position="92"/>
    </location>
</feature>
<dbReference type="PANTHER" id="PTHR23523:SF2">
    <property type="entry name" value="2-NITROIMIDAZOLE TRANSPORTER"/>
    <property type="match status" value="1"/>
</dbReference>
<comment type="subcellular location">
    <subcellularLocation>
        <location evidence="1">Cell membrane</location>
        <topology evidence="1">Multi-pass membrane protein</topology>
    </subcellularLocation>
</comment>
<sequence length="399" mass="44157">MSFIRKHKKAILLLGILLIGANLRAPITSIGVAIPNIKIDLHLSNSVISLLTIMPLLAFAIASLFAAKTGNRIGLERTMFIALILIVIGLLTRTFTNTYFLLIGTLLVGIGNAYGNVLTPAIIKGRFPRRIGVVTALYTVVMNLCGALSSFITAPLLHQWHYNIVLNLVILVTLFTMFVWVFQLDRYQLKVKGADSLQFNVWKSTLAWQITLFIGSQSLIFYSFLNWLPEYLSSKKVDLSVSGTYLTILQLCLIPMTFVTPMIIEKMRKQNLIIFISGLLFIIGTLLVMFNIHLVLLGVIFIGVASGISFGIFNTFFAMKTESSVTAAKLSGMAQAVGYLIAAVGPLLFGILHELTHTWLFSFILLIITACIIMTYCTRSGRKQTVEGELRSKGQPTQL</sequence>
<evidence type="ECO:0000256" key="6">
    <source>
        <dbReference type="SAM" id="Phobius"/>
    </source>
</evidence>
<proteinExistence type="predicted"/>
<protein>
    <submittedName>
        <fullName evidence="8">MFS transporter</fullName>
    </submittedName>
</protein>
<evidence type="ECO:0000256" key="1">
    <source>
        <dbReference type="ARBA" id="ARBA00004651"/>
    </source>
</evidence>
<dbReference type="Pfam" id="PF07690">
    <property type="entry name" value="MFS_1"/>
    <property type="match status" value="1"/>
</dbReference>